<dbReference type="EMBL" id="JASJQH010000976">
    <property type="protein sequence ID" value="KAK9762385.1"/>
    <property type="molecule type" value="Genomic_DNA"/>
</dbReference>
<dbReference type="PANTHER" id="PTHR21494">
    <property type="entry name" value="ACTIVATING SIGNAL COINTEGRATOR 1 COMPLEX SUBUNIT 2 ASC-1 COMPLEX SUBUNIT P100"/>
    <property type="match status" value="1"/>
</dbReference>
<accession>A0ABR2WLL6</accession>
<comment type="caution">
    <text evidence="1">The sequence shown here is derived from an EMBL/GenBank/DDBJ whole genome shotgun (WGS) entry which is preliminary data.</text>
</comment>
<name>A0ABR2WLL6_9FUNG</name>
<evidence type="ECO:0000313" key="2">
    <source>
        <dbReference type="Proteomes" id="UP001479436"/>
    </source>
</evidence>
<gene>
    <name evidence="1" type="ORF">K7432_011916</name>
</gene>
<dbReference type="PANTHER" id="PTHR21494:SF0">
    <property type="entry name" value="ACTIVATING SIGNAL COINTEGRATOR 1 COMPLEX SUBUNIT 2"/>
    <property type="match status" value="1"/>
</dbReference>
<reference evidence="1 2" key="1">
    <citation type="submission" date="2023-04" db="EMBL/GenBank/DDBJ databases">
        <title>Genome of Basidiobolus ranarum AG-B5.</title>
        <authorList>
            <person name="Stajich J.E."/>
            <person name="Carter-House D."/>
            <person name="Gryganskyi A."/>
        </authorList>
    </citation>
    <scope>NUCLEOTIDE SEQUENCE [LARGE SCALE GENOMIC DNA]</scope>
    <source>
        <strain evidence="1 2">AG-B5</strain>
    </source>
</reference>
<keyword evidence="2" id="KW-1185">Reference proteome</keyword>
<proteinExistence type="predicted"/>
<dbReference type="InterPro" id="IPR052586">
    <property type="entry name" value="ASCC2"/>
</dbReference>
<organism evidence="1 2">
    <name type="scientific">Basidiobolus ranarum</name>
    <dbReference type="NCBI Taxonomy" id="34480"/>
    <lineage>
        <taxon>Eukaryota</taxon>
        <taxon>Fungi</taxon>
        <taxon>Fungi incertae sedis</taxon>
        <taxon>Zoopagomycota</taxon>
        <taxon>Entomophthoromycotina</taxon>
        <taxon>Basidiobolomycetes</taxon>
        <taxon>Basidiobolales</taxon>
        <taxon>Basidiobolaceae</taxon>
        <taxon>Basidiobolus</taxon>
    </lineage>
</organism>
<evidence type="ECO:0000313" key="1">
    <source>
        <dbReference type="EMBL" id="KAK9762385.1"/>
    </source>
</evidence>
<protein>
    <submittedName>
        <fullName evidence="1">Uncharacterized protein</fullName>
    </submittedName>
</protein>
<sequence>MANIDLEQVFSVPYVPPLGEDSSTQIDNWLCALQLWNNSLRRLLQENDQKFQEFLAVSESFPIFAQTYLRYYSRETNTNLAATTSEAEVELSKRVLMVFFRISNGSDWAYMELLHRRNLLTVPILMDLALAYADSNSKITQLIFDKILAALPTLKESFKESFDFLEKYLGTIAKEYQGITANPPASSTNELETLEKHLVALTDISRTLDNACKSSTFIGNLFNENIFTGYEPRGKQTDPDLNVSPEIFHHVFNLFYYGFLLLPTIPRVNRESRRD</sequence>
<dbReference type="Proteomes" id="UP001479436">
    <property type="component" value="Unassembled WGS sequence"/>
</dbReference>